<keyword evidence="2" id="KW-1133">Transmembrane helix</keyword>
<dbReference type="InterPro" id="IPR050400">
    <property type="entry name" value="Bact_Cytoskel_RodZ"/>
</dbReference>
<dbReference type="AlphaFoldDB" id="A0A3A1QQD0"/>
<evidence type="ECO:0000256" key="1">
    <source>
        <dbReference type="SAM" id="MobiDB-lite"/>
    </source>
</evidence>
<evidence type="ECO:0000259" key="3">
    <source>
        <dbReference type="PROSITE" id="PS50943"/>
    </source>
</evidence>
<evidence type="ECO:0000313" key="4">
    <source>
        <dbReference type="EMBL" id="RIW29306.1"/>
    </source>
</evidence>
<feature type="compositionally biased region" description="Acidic residues" evidence="1">
    <location>
        <begin position="181"/>
        <end position="196"/>
    </location>
</feature>
<accession>A0A3A1QQD0</accession>
<comment type="caution">
    <text evidence="4">The sequence shown here is derived from an EMBL/GenBank/DDBJ whole genome shotgun (WGS) entry which is preliminary data.</text>
</comment>
<dbReference type="EMBL" id="QXIR01000034">
    <property type="protein sequence ID" value="RIW29306.1"/>
    <property type="molecule type" value="Genomic_DNA"/>
</dbReference>
<dbReference type="InterPro" id="IPR025194">
    <property type="entry name" value="RodZ-like_C"/>
</dbReference>
<dbReference type="PANTHER" id="PTHR34475:SF1">
    <property type="entry name" value="CYTOSKELETON PROTEIN RODZ"/>
    <property type="match status" value="1"/>
</dbReference>
<gene>
    <name evidence="4" type="ORF">D3H55_19360</name>
</gene>
<evidence type="ECO:0000256" key="2">
    <source>
        <dbReference type="SAM" id="Phobius"/>
    </source>
</evidence>
<dbReference type="InterPro" id="IPR001387">
    <property type="entry name" value="Cro/C1-type_HTH"/>
</dbReference>
<keyword evidence="5" id="KW-1185">Reference proteome</keyword>
<dbReference type="Pfam" id="PF13464">
    <property type="entry name" value="RodZ_C"/>
    <property type="match status" value="1"/>
</dbReference>
<feature type="domain" description="HTH cro/C1-type" evidence="3">
    <location>
        <begin position="8"/>
        <end position="41"/>
    </location>
</feature>
<dbReference type="PANTHER" id="PTHR34475">
    <property type="match status" value="1"/>
</dbReference>
<organism evidence="4 5">
    <name type="scientific">Bacillus salacetis</name>
    <dbReference type="NCBI Taxonomy" id="2315464"/>
    <lineage>
        <taxon>Bacteria</taxon>
        <taxon>Bacillati</taxon>
        <taxon>Bacillota</taxon>
        <taxon>Bacilli</taxon>
        <taxon>Bacillales</taxon>
        <taxon>Bacillaceae</taxon>
        <taxon>Bacillus</taxon>
    </lineage>
</organism>
<proteinExistence type="predicted"/>
<dbReference type="Pfam" id="PF13413">
    <property type="entry name" value="HTH_25"/>
    <property type="match status" value="1"/>
</dbReference>
<dbReference type="PROSITE" id="PS50943">
    <property type="entry name" value="HTH_CROC1"/>
    <property type="match status" value="1"/>
</dbReference>
<keyword evidence="2" id="KW-0812">Transmembrane</keyword>
<dbReference type="Gene3D" id="1.10.260.40">
    <property type="entry name" value="lambda repressor-like DNA-binding domains"/>
    <property type="match status" value="1"/>
</dbReference>
<dbReference type="SUPFAM" id="SSF47413">
    <property type="entry name" value="lambda repressor-like DNA-binding domains"/>
    <property type="match status" value="1"/>
</dbReference>
<dbReference type="Proteomes" id="UP000265801">
    <property type="component" value="Unassembled WGS sequence"/>
</dbReference>
<protein>
    <submittedName>
        <fullName evidence="4">Helix-turn-helix domain-containing protein</fullName>
    </submittedName>
</protein>
<dbReference type="InterPro" id="IPR010982">
    <property type="entry name" value="Lambda_DNA-bd_dom_sf"/>
</dbReference>
<dbReference type="CDD" id="cd00093">
    <property type="entry name" value="HTH_XRE"/>
    <property type="match status" value="1"/>
</dbReference>
<feature type="region of interest" description="Disordered" evidence="1">
    <location>
        <begin position="135"/>
        <end position="208"/>
    </location>
</feature>
<reference evidence="4 5" key="1">
    <citation type="submission" date="2018-09" db="EMBL/GenBank/DDBJ databases">
        <title>Bacillus saliacetes sp. nov., isolated from Thai shrimp paste (Ka-pi).</title>
        <authorList>
            <person name="Daroonpunt R."/>
            <person name="Tanasupawat S."/>
            <person name="Yiamsombut S."/>
        </authorList>
    </citation>
    <scope>NUCLEOTIDE SEQUENCE [LARGE SCALE GENOMIC DNA]</scope>
    <source>
        <strain evidence="4 5">SKP7-4</strain>
    </source>
</reference>
<feature type="compositionally biased region" description="Polar residues" evidence="1">
    <location>
        <begin position="199"/>
        <end position="208"/>
    </location>
</feature>
<sequence>MTELGTRLREAREAKGYSLDDLQNMTKIQKRYLIGIEEGNYDMMPGKFYVRAFIKQYAEAVGLDPEMIFAEYPNDIPVTNTSDLPELSRVQSRKPVSAGSSKVMNIIPRILVALFVIGAIFVVWYLLPNQFGDNNQGTGDDQQESVDYSESDEVQQPEDEGAEGSEESAEEGSESGKNTDTEESEEEPEEQADEPAQEISATNVSGKETTYELKNTEDFNLEISAAGGDTWIGVYNAKDEQLLNEMLKDGNTETFDLSEGGEAFIIVGDASATTIKVNGEQINYEVSPTEVVRQDIIIRRPAQE</sequence>
<dbReference type="OrthoDB" id="9797543at2"/>
<feature type="compositionally biased region" description="Acidic residues" evidence="1">
    <location>
        <begin position="141"/>
        <end position="173"/>
    </location>
</feature>
<name>A0A3A1QQD0_9BACI</name>
<evidence type="ECO:0000313" key="5">
    <source>
        <dbReference type="Proteomes" id="UP000265801"/>
    </source>
</evidence>
<dbReference type="GO" id="GO:0003677">
    <property type="term" value="F:DNA binding"/>
    <property type="evidence" value="ECO:0007669"/>
    <property type="project" value="InterPro"/>
</dbReference>
<keyword evidence="2" id="KW-0472">Membrane</keyword>
<feature type="transmembrane region" description="Helical" evidence="2">
    <location>
        <begin position="110"/>
        <end position="127"/>
    </location>
</feature>